<gene>
    <name evidence="2" type="ORF">THAOC_31496</name>
</gene>
<feature type="region of interest" description="Disordered" evidence="1">
    <location>
        <begin position="227"/>
        <end position="247"/>
    </location>
</feature>
<protein>
    <submittedName>
        <fullName evidence="2">Uncharacterized protein</fullName>
    </submittedName>
</protein>
<feature type="region of interest" description="Disordered" evidence="1">
    <location>
        <begin position="124"/>
        <end position="183"/>
    </location>
</feature>
<dbReference type="EMBL" id="AGNL01044608">
    <property type="protein sequence ID" value="EJK49611.1"/>
    <property type="molecule type" value="Genomic_DNA"/>
</dbReference>
<evidence type="ECO:0000313" key="2">
    <source>
        <dbReference type="EMBL" id="EJK49611.1"/>
    </source>
</evidence>
<keyword evidence="3" id="KW-1185">Reference proteome</keyword>
<evidence type="ECO:0000256" key="1">
    <source>
        <dbReference type="SAM" id="MobiDB-lite"/>
    </source>
</evidence>
<evidence type="ECO:0000313" key="3">
    <source>
        <dbReference type="Proteomes" id="UP000266841"/>
    </source>
</evidence>
<feature type="region of interest" description="Disordered" evidence="1">
    <location>
        <begin position="358"/>
        <end position="432"/>
    </location>
</feature>
<feature type="compositionally biased region" description="Polar residues" evidence="1">
    <location>
        <begin position="66"/>
        <end position="93"/>
    </location>
</feature>
<accession>K0RL66</accession>
<dbReference type="eggNOG" id="ENOG502QS87">
    <property type="taxonomic scope" value="Eukaryota"/>
</dbReference>
<feature type="compositionally biased region" description="Gly residues" evidence="1">
    <location>
        <begin position="166"/>
        <end position="177"/>
    </location>
</feature>
<name>K0RL66_THAOC</name>
<reference evidence="2 3" key="1">
    <citation type="journal article" date="2012" name="Genome Biol.">
        <title>Genome and low-iron response of an oceanic diatom adapted to chronic iron limitation.</title>
        <authorList>
            <person name="Lommer M."/>
            <person name="Specht M."/>
            <person name="Roy A.S."/>
            <person name="Kraemer L."/>
            <person name="Andreson R."/>
            <person name="Gutowska M.A."/>
            <person name="Wolf J."/>
            <person name="Bergner S.V."/>
            <person name="Schilhabel M.B."/>
            <person name="Klostermeier U.C."/>
            <person name="Beiko R.G."/>
            <person name="Rosenstiel P."/>
            <person name="Hippler M."/>
            <person name="Laroche J."/>
        </authorList>
    </citation>
    <scope>NUCLEOTIDE SEQUENCE [LARGE SCALE GENOMIC DNA]</scope>
    <source>
        <strain evidence="2 3">CCMP1005</strain>
    </source>
</reference>
<dbReference type="Proteomes" id="UP000266841">
    <property type="component" value="Unassembled WGS sequence"/>
</dbReference>
<organism evidence="2 3">
    <name type="scientific">Thalassiosira oceanica</name>
    <name type="common">Marine diatom</name>
    <dbReference type="NCBI Taxonomy" id="159749"/>
    <lineage>
        <taxon>Eukaryota</taxon>
        <taxon>Sar</taxon>
        <taxon>Stramenopiles</taxon>
        <taxon>Ochrophyta</taxon>
        <taxon>Bacillariophyta</taxon>
        <taxon>Coscinodiscophyceae</taxon>
        <taxon>Thalassiosirophycidae</taxon>
        <taxon>Thalassiosirales</taxon>
        <taxon>Thalassiosiraceae</taxon>
        <taxon>Thalassiosira</taxon>
    </lineage>
</organism>
<feature type="region of interest" description="Disordered" evidence="1">
    <location>
        <begin position="60"/>
        <end position="106"/>
    </location>
</feature>
<feature type="compositionally biased region" description="Low complexity" evidence="1">
    <location>
        <begin position="127"/>
        <end position="138"/>
    </location>
</feature>
<proteinExistence type="predicted"/>
<comment type="caution">
    <text evidence="2">The sequence shown here is derived from an EMBL/GenBank/DDBJ whole genome shotgun (WGS) entry which is preliminary data.</text>
</comment>
<dbReference type="AlphaFoldDB" id="K0RL66"/>
<sequence length="432" mass="44778">MRGYTIPPSPPVCLIVASVRDFLSLPPTAFPSSFGPPALPGSRPCLYRDGSRGQRCTIPHAKARDGQTSGPDPSLCSGNRPTGIFQSAASVSSAPRGPDRFKSKPVLRKPPRRALSIGGLRFRANVPSAPRGPRGRAAAPPPSPRLTFRGAIPMTSFGSRDPVHGGRAGIDGRGRVGGTLSVPGRKSAVPFTGSGGAGHVAFLPPRPPNPTDWHRLCPVPPLLRHRPGPGKSECPSGPFSLPRSRPPPRVAPSLAPFAFGLHRRRTALPPALPSPVAASVVCGVASSATLSLRPPVAFAELLIGAGRVATPFSAATRLLLGEHYLVVQIQMSHPDGPEALERVATGGLHALPIVVEGPVRGDHHPPPGLARGQGPHEPAPAPPCSTFFDAALDPSQSGAAAAVARRGLEEATGSEQHDRLPPPDGRACGQQV</sequence>